<dbReference type="InterPro" id="IPR040633">
    <property type="entry name" value="Gal_mutarotas_3"/>
</dbReference>
<dbReference type="Gene3D" id="2.60.120.260">
    <property type="entry name" value="Galactose-binding domain-like"/>
    <property type="match status" value="2"/>
</dbReference>
<dbReference type="InterPro" id="IPR025706">
    <property type="entry name" value="Endoa_GalNAc"/>
</dbReference>
<dbReference type="Pfam" id="PF18080">
    <property type="entry name" value="Gal_mutarotas_3"/>
    <property type="match status" value="1"/>
</dbReference>
<dbReference type="Pfam" id="PF17451">
    <property type="entry name" value="Glyco_hyd_101C"/>
    <property type="match status" value="1"/>
</dbReference>
<dbReference type="SUPFAM" id="SSF49785">
    <property type="entry name" value="Galactose-binding domain-like"/>
    <property type="match status" value="1"/>
</dbReference>
<evidence type="ECO:0000313" key="4">
    <source>
        <dbReference type="EMBL" id="RJL32725.1"/>
    </source>
</evidence>
<dbReference type="InterPro" id="IPR008979">
    <property type="entry name" value="Galactose-bd-like_sf"/>
</dbReference>
<dbReference type="GO" id="GO:0033926">
    <property type="term" value="F:endo-alpha-N-acetylgalactosaminidase activity"/>
    <property type="evidence" value="ECO:0007669"/>
    <property type="project" value="InterPro"/>
</dbReference>
<dbReference type="Pfam" id="PF12905">
    <property type="entry name" value="Glyco_hydro_101"/>
    <property type="match status" value="1"/>
</dbReference>
<gene>
    <name evidence="4" type="ORF">D5H75_14670</name>
</gene>
<feature type="signal peptide" evidence="2">
    <location>
        <begin position="1"/>
        <end position="21"/>
    </location>
</feature>
<dbReference type="InterPro" id="IPR013222">
    <property type="entry name" value="Glyco_hyd_98_carb-bd"/>
</dbReference>
<dbReference type="InterPro" id="IPR013783">
    <property type="entry name" value="Ig-like_fold"/>
</dbReference>
<dbReference type="Pfam" id="PF10633">
    <property type="entry name" value="NPCBM_assoc"/>
    <property type="match status" value="1"/>
</dbReference>
<dbReference type="InterPro" id="IPR040502">
    <property type="entry name" value="GH101_dom-6"/>
</dbReference>
<organism evidence="4 5">
    <name type="scientific">Bailinhaonella thermotolerans</name>
    <dbReference type="NCBI Taxonomy" id="1070861"/>
    <lineage>
        <taxon>Bacteria</taxon>
        <taxon>Bacillati</taxon>
        <taxon>Actinomycetota</taxon>
        <taxon>Actinomycetes</taxon>
        <taxon>Streptosporangiales</taxon>
        <taxon>Streptosporangiaceae</taxon>
        <taxon>Bailinhaonella</taxon>
    </lineage>
</organism>
<dbReference type="OrthoDB" id="1095434at2"/>
<dbReference type="Gene3D" id="2.70.98.10">
    <property type="match status" value="1"/>
</dbReference>
<dbReference type="Gene3D" id="2.60.40.10">
    <property type="entry name" value="Immunoglobulins"/>
    <property type="match status" value="1"/>
</dbReference>
<dbReference type="EMBL" id="QZEY01000004">
    <property type="protein sequence ID" value="RJL32725.1"/>
    <property type="molecule type" value="Genomic_DNA"/>
</dbReference>
<dbReference type="SMART" id="SM00776">
    <property type="entry name" value="NPCBM"/>
    <property type="match status" value="1"/>
</dbReference>
<dbReference type="InterPro" id="IPR035364">
    <property type="entry name" value="Beta_sandwich_GH101"/>
</dbReference>
<dbReference type="InterPro" id="IPR014718">
    <property type="entry name" value="GH-type_carb-bd"/>
</dbReference>
<dbReference type="Pfam" id="PF17974">
    <property type="entry name" value="GalBD_like"/>
    <property type="match status" value="1"/>
</dbReference>
<protein>
    <recommendedName>
        <fullName evidence="3">Glycosyl hydrolase family 98 putative carbohydrate-binding module domain-containing protein</fullName>
    </recommendedName>
</protein>
<dbReference type="Gene3D" id="2.60.40.1180">
    <property type="entry name" value="Golgi alpha-mannosidase II"/>
    <property type="match status" value="1"/>
</dbReference>
<dbReference type="Gene3D" id="3.20.20.80">
    <property type="entry name" value="Glycosidases"/>
    <property type="match status" value="1"/>
</dbReference>
<feature type="compositionally biased region" description="Pro residues" evidence="1">
    <location>
        <begin position="66"/>
        <end position="86"/>
    </location>
</feature>
<dbReference type="InterPro" id="IPR049314">
    <property type="entry name" value="GH101_dom-5"/>
</dbReference>
<feature type="compositionally biased region" description="Low complexity" evidence="1">
    <location>
        <begin position="20"/>
        <end position="29"/>
    </location>
</feature>
<feature type="region of interest" description="Disordered" evidence="1">
    <location>
        <begin position="20"/>
        <end position="96"/>
    </location>
</feature>
<evidence type="ECO:0000313" key="5">
    <source>
        <dbReference type="Proteomes" id="UP000265768"/>
    </source>
</evidence>
<dbReference type="Proteomes" id="UP000265768">
    <property type="component" value="Unassembled WGS sequence"/>
</dbReference>
<evidence type="ECO:0000256" key="1">
    <source>
        <dbReference type="SAM" id="MobiDB-lite"/>
    </source>
</evidence>
<feature type="chain" id="PRO_5039136123" description="Glycosyl hydrolase family 98 putative carbohydrate-binding module domain-containing protein" evidence="2">
    <location>
        <begin position="22"/>
        <end position="1318"/>
    </location>
</feature>
<feature type="region of interest" description="Disordered" evidence="1">
    <location>
        <begin position="1296"/>
        <end position="1318"/>
    </location>
</feature>
<dbReference type="InterPro" id="IPR018905">
    <property type="entry name" value="A-galactase_NEW3"/>
</dbReference>
<keyword evidence="2" id="KW-0732">Signal</keyword>
<comment type="caution">
    <text evidence="4">The sequence shown here is derived from an EMBL/GenBank/DDBJ whole genome shotgun (WGS) entry which is preliminary data.</text>
</comment>
<proteinExistence type="predicted"/>
<dbReference type="GO" id="GO:0030246">
    <property type="term" value="F:carbohydrate binding"/>
    <property type="evidence" value="ECO:0007669"/>
    <property type="project" value="InterPro"/>
</dbReference>
<sequence length="1318" mass="140997">MRRRTAAAVIGVLALSGSLAAAPAATAEPVPAPPPTAATDQPVPGPDPSTTAPGPSAAPAETPGPAGEPPATPTAGPAPTPTPSPAATPSAEGRTLRSAELTVTVAADFPRVLRYRANQGGAELTGSTSPVTAVTLNGRAYPVKAALTGGDDTTARYRLAFEGLSGVELEASIGLSGRVTTFRIDKVTDTEAFRVGTIDIPGHDLVSVGADQEGAATAFTRLDPDSTRTADVFAQVTAQTPVEAAPVGATYAIVNTSGLAAAVESNSTYDKPSGATGRDAARFWHQARKDPSGTVRVGVWSGQWTHRGEGSPVIEEAPWAKVVVTPDANADRKVDWQDGAIAFREIGVKALGSELTKSRPVIHIPFNFASQATHPFLRTLDDVKRVALATDGLGQLALLKGYASEGHDSAHPDYGGNYNKRAGGLDDLNTLLREGKEWNATFGVHVNATEAYPVAKTFHDKLVDPAAKGWNWLDQSYYIDQRRDLNSGELARRFKRLRDETDRNLAALYVDVYYSHGWIADRTLAELRKLGFQVTTEWSDKLERSSLWSHWANDMSYGGATNKGLNSQIIRFIRNHEKDVWNAHPVLGNARIEEFEGWTGEVDFTAFTRNVWEHNLPAKYLQHHPIMKWTDDEIVFADGVRGTARNGKREVWAGDAKVIDGGSYLIPWDGGKFYHFNPGGGATTWSASGPMDVFRLTDQGRVRVATVTPADGKITLQAEAGVPYVLYPAGKAPKQDKPGWGQGTGVHDPGFNGDALDKWSTEGDVRVEVNDKGHRVALLGGGGEAVLEQRIKGLTPGASYVASAHIEVEPGKTRRTAIEVGGAPKLKAENVVERSTAKNFINADEKRGTYFQRVKVAFTSPRDAVTLRVRAGEGDAAVRVDDVRLVRNPAPRDVEDFEHVDQGWGPFVKGDNGPPSDPRTHIAQKHAPYTQAGWNGKTVDDVISGEESLKVHEERQGIVYRTVPHTVRFRPGHAYEVSFSYQNALAGTYSWVTAYDKNGQSVEIRRTPIPERRATTRFTERVVAGCGDVWVGLRSLQAQKAGADFILDDFAVKDLGPSGEQLACASLDVRAGETVEPGAANEVTTTFTNAEDVAAQDVEVRLAVPEGWTVTGDGSAVTVEPGARRAVTWKVTPPIDAPYRSYPLKATVSYRVGGAARTLAAETSVRTLPPPPAKDTWVSDIDWVSSSNGWGPVERDMSNGPQGQGDGTPLTIGGKVFAKGLGMHAPGSVRYFLGGRCTALTASVGVDDSQGTRGTVQFSVVADGRTVAQSPVLKNTDPAWDLRADVSGARHVELRVADGGDGNGNDHASWGDARLTCG</sequence>
<accession>A0A3A4B3G8</accession>
<dbReference type="Pfam" id="PF21466">
    <property type="entry name" value="GH101_dom-5"/>
    <property type="match status" value="1"/>
</dbReference>
<dbReference type="InterPro" id="IPR013780">
    <property type="entry name" value="Glyco_hydro_b"/>
</dbReference>
<dbReference type="GO" id="GO:0005975">
    <property type="term" value="P:carbohydrate metabolic process"/>
    <property type="evidence" value="ECO:0007669"/>
    <property type="project" value="UniProtKB-ARBA"/>
</dbReference>
<feature type="compositionally biased region" description="Low complexity" evidence="1">
    <location>
        <begin position="48"/>
        <end position="65"/>
    </location>
</feature>
<dbReference type="InterPro" id="IPR038637">
    <property type="entry name" value="NPCBM_sf"/>
</dbReference>
<dbReference type="Gene3D" id="2.60.120.1060">
    <property type="entry name" value="NPCBM/NEW2 domain"/>
    <property type="match status" value="1"/>
</dbReference>
<evidence type="ECO:0000259" key="3">
    <source>
        <dbReference type="SMART" id="SM00776"/>
    </source>
</evidence>
<dbReference type="Pfam" id="PF08305">
    <property type="entry name" value="NPCBM"/>
    <property type="match status" value="1"/>
</dbReference>
<feature type="domain" description="Glycosyl hydrolase family 98 putative carbohydrate-binding module" evidence="3">
    <location>
        <begin position="1172"/>
        <end position="1317"/>
    </location>
</feature>
<reference evidence="4 5" key="1">
    <citation type="submission" date="2018-09" db="EMBL/GenBank/DDBJ databases">
        <title>YIM 75507 draft genome.</title>
        <authorList>
            <person name="Tang S."/>
            <person name="Feng Y."/>
        </authorList>
    </citation>
    <scope>NUCLEOTIDE SEQUENCE [LARGE SCALE GENOMIC DNA]</scope>
    <source>
        <strain evidence="4 5">YIM 75507</strain>
    </source>
</reference>
<evidence type="ECO:0000256" key="2">
    <source>
        <dbReference type="SAM" id="SignalP"/>
    </source>
</evidence>
<dbReference type="CDD" id="cd14244">
    <property type="entry name" value="GH_101_like"/>
    <property type="match status" value="1"/>
</dbReference>
<keyword evidence="5" id="KW-1185">Reference proteome</keyword>
<name>A0A3A4B3G8_9ACTN</name>